<proteinExistence type="inferred from homology"/>
<dbReference type="Gene3D" id="1.25.10.10">
    <property type="entry name" value="Leucine-rich Repeat Variant"/>
    <property type="match status" value="2"/>
</dbReference>
<dbReference type="Pfam" id="PF08161">
    <property type="entry name" value="RRP12_HEAT"/>
    <property type="match status" value="1"/>
</dbReference>
<dbReference type="InterPro" id="IPR016024">
    <property type="entry name" value="ARM-type_fold"/>
</dbReference>
<evidence type="ECO:0008006" key="9">
    <source>
        <dbReference type="Google" id="ProtNLM"/>
    </source>
</evidence>
<dbReference type="Pfam" id="PF25772">
    <property type="entry name" value="HEAT_RRP12_N"/>
    <property type="match status" value="1"/>
</dbReference>
<dbReference type="InterPro" id="IPR057860">
    <property type="entry name" value="HEAT_RRP12_N"/>
</dbReference>
<feature type="region of interest" description="Disordered" evidence="4">
    <location>
        <begin position="1030"/>
        <end position="1111"/>
    </location>
</feature>
<dbReference type="InterPro" id="IPR052087">
    <property type="entry name" value="RRP12"/>
</dbReference>
<feature type="domain" description="RRP12 N-terminal HEAT" evidence="6">
    <location>
        <begin position="113"/>
        <end position="359"/>
    </location>
</feature>
<protein>
    <recommendedName>
        <fullName evidence="9">Ribosomal RNA-processing protein 12-like conserved domain-containing protein</fullName>
    </recommendedName>
</protein>
<comment type="similarity">
    <text evidence="2">Belongs to the RRP12 family.</text>
</comment>
<dbReference type="PANTHER" id="PTHR48287:SF1">
    <property type="entry name" value="ARM REPEAT SUPERFAMILY PROTEIN"/>
    <property type="match status" value="1"/>
</dbReference>
<feature type="domain" description="RRP12 HEAT" evidence="5">
    <location>
        <begin position="431"/>
        <end position="701"/>
    </location>
</feature>
<feature type="compositionally biased region" description="Basic residues" evidence="4">
    <location>
        <begin position="1318"/>
        <end position="1328"/>
    </location>
</feature>
<dbReference type="KEGG" id="spu:587536"/>
<evidence type="ECO:0000256" key="4">
    <source>
        <dbReference type="SAM" id="MobiDB-lite"/>
    </source>
</evidence>
<evidence type="ECO:0000256" key="3">
    <source>
        <dbReference type="ARBA" id="ARBA00023242"/>
    </source>
</evidence>
<organism evidence="7 8">
    <name type="scientific">Strongylocentrotus purpuratus</name>
    <name type="common">Purple sea urchin</name>
    <dbReference type="NCBI Taxonomy" id="7668"/>
    <lineage>
        <taxon>Eukaryota</taxon>
        <taxon>Metazoa</taxon>
        <taxon>Echinodermata</taxon>
        <taxon>Eleutherozoa</taxon>
        <taxon>Echinozoa</taxon>
        <taxon>Echinoidea</taxon>
        <taxon>Euechinoidea</taxon>
        <taxon>Echinacea</taxon>
        <taxon>Camarodonta</taxon>
        <taxon>Echinidea</taxon>
        <taxon>Strongylocentrotidae</taxon>
        <taxon>Strongylocentrotus</taxon>
    </lineage>
</organism>
<dbReference type="InParanoid" id="A0A7M7NVH9"/>
<dbReference type="GO" id="GO:0005634">
    <property type="term" value="C:nucleus"/>
    <property type="evidence" value="ECO:0007669"/>
    <property type="project" value="UniProtKB-SubCell"/>
</dbReference>
<feature type="region of interest" description="Disordered" evidence="4">
    <location>
        <begin position="1"/>
        <end position="57"/>
    </location>
</feature>
<dbReference type="OrthoDB" id="2192888at2759"/>
<feature type="compositionally biased region" description="Acidic residues" evidence="4">
    <location>
        <begin position="1056"/>
        <end position="1067"/>
    </location>
</feature>
<dbReference type="RefSeq" id="XP_030842114.1">
    <property type="nucleotide sequence ID" value="XM_030986254.1"/>
</dbReference>
<dbReference type="CTD" id="23223"/>
<accession>A0A7M7NVH9</accession>
<comment type="subcellular location">
    <subcellularLocation>
        <location evidence="1">Nucleus</location>
    </subcellularLocation>
</comment>
<evidence type="ECO:0000259" key="6">
    <source>
        <dbReference type="Pfam" id="PF25772"/>
    </source>
</evidence>
<feature type="region of interest" description="Disordered" evidence="4">
    <location>
        <begin position="1297"/>
        <end position="1328"/>
    </location>
</feature>
<feature type="region of interest" description="Disordered" evidence="4">
    <location>
        <begin position="1238"/>
        <end position="1262"/>
    </location>
</feature>
<keyword evidence="8" id="KW-1185">Reference proteome</keyword>
<evidence type="ECO:0000313" key="7">
    <source>
        <dbReference type="EnsemblMetazoa" id="XP_030842114"/>
    </source>
</evidence>
<dbReference type="PANTHER" id="PTHR48287">
    <property type="entry name" value="ARM REPEAT SUPERFAMILY PROTEIN"/>
    <property type="match status" value="1"/>
</dbReference>
<evidence type="ECO:0000259" key="5">
    <source>
        <dbReference type="Pfam" id="PF08161"/>
    </source>
</evidence>
<dbReference type="InterPro" id="IPR011989">
    <property type="entry name" value="ARM-like"/>
</dbReference>
<feature type="compositionally biased region" description="Basic residues" evidence="4">
    <location>
        <begin position="1"/>
        <end position="20"/>
    </location>
</feature>
<dbReference type="SUPFAM" id="SSF48371">
    <property type="entry name" value="ARM repeat"/>
    <property type="match status" value="1"/>
</dbReference>
<feature type="compositionally biased region" description="Acidic residues" evidence="4">
    <location>
        <begin position="1080"/>
        <end position="1098"/>
    </location>
</feature>
<sequence length="1328" mass="146347">MPKGPGRIKNKGAKGKKWRKGQSCVTNPQKKGHRQAAKQNRFLPSNFRKAPGQSESGLTQKALNEHNVVQGDKDSDVMMGGVASDDVSVGGETYGTFLSGVTDCSQPAFDRVKRYWESNSASHKEICAVLAAVTEVIREKGGKETETEYFAALMTTLDTVDDEEAISAVLFLLSLIIKRVPASILKVKFSVCCQTLLKILAVQSSSPTAATAVVRSALSCLSTILRVQDLIVWSDSSTLQIYHGILNYTVHSKPKVRKAAHHAVCSILKGSKFMTLPDPPSHHPAAGTTSKFCVQQIEQHGGTGEAGTTCHVLSLLKDNLVTFPKNHLKTTCETILKVMTLSNVLVTSVSMKALHGMFTMQPSPASLPSDLNAQLINALYDYQPGESDSQAMQAWLAVMQEAHLNLFRLDQKMCVGHLPRLFTSAMTCFLSDRAEVAVSATGVLKTLLLECVKPAKENIAKQMGANAPIRKMFQSVQGGLSYKFHSSWGLVMKVLAAFFEAFGGEGHGFMSKCLQTMCDLRGSQHFAYTQELDKAIGAAILAMGPRLVLQAVPLHITGDEDNYDFPRSWLIPVIRDNVANTQLSFFTKYFLPLAAKLRTRSLELTEQGKKVEGKTYDVLQSQIWSLLPGFCKNPTDLGAGAFKGTAKILGTALNERPDLRLDVCAAIRNLITKNLEHEVNRAELARFDKNYLPIMFNLYTSGNARQDPSLFSVLETIKVYLQIADPKLIAAMLDKACLKLDQETAERQHAVMDLVIAMATHLDADHMTKLYKMITPMLESTDRTMQKKAYRVLEELCEGESTASQGFLQANLDDLQAVLLKSLSSSSPSSKAPRLRCLHHIVKSLPGENEAFIVAILPEIILCIKEINQKARASAFGLLVEIGNTMLKHSDQPRELCVSKYLEMLAAGLAGSPHMVSATVLALTRILFEFKDIMRGPLLEQLVDAVDTLMQAKGREVLKSALGLIKVLCTVIPDAVLAPHVEKLIHCIACLKEANRRNLRVPVKGIYSRLVRKFGYEMIRKMIPESQQKMVHNIKKTQERTKRHKALNAASRQGDQEGDEDEDEDGFDALVPQKPKPESIEEILQETDSENEVDDEDAKDTKSKVKGRKAKKLAGQRGKAWLKEGEKEDTPLDFLDPSVSRRVLATKPESEEAQAIGHIKHNFKTLPDGRLLIAEMEEEEEKAKGKKNQGGKARGGGGGGGDDDLKDMMDDELAKFHKTTKRKLEDLSISDDEDEMANKYKAGGSGIHRPLGVPKKQKPAMKPGQEFAAKKAGGDMKKKGGQDPYAYLPLNRQQLNRRMKKKTAGQWSSLGKGGSKVAMKKLKAKKKR</sequence>
<dbReference type="EnsemblMetazoa" id="XM_030986254">
    <property type="protein sequence ID" value="XP_030842114"/>
    <property type="gene ID" value="LOC587536"/>
</dbReference>
<keyword evidence="3" id="KW-0539">Nucleus</keyword>
<evidence type="ECO:0000313" key="8">
    <source>
        <dbReference type="Proteomes" id="UP000007110"/>
    </source>
</evidence>
<reference evidence="7" key="2">
    <citation type="submission" date="2021-01" db="UniProtKB">
        <authorList>
            <consortium name="EnsemblMetazoa"/>
        </authorList>
    </citation>
    <scope>IDENTIFICATION</scope>
</reference>
<dbReference type="GeneID" id="587536"/>
<evidence type="ECO:0000256" key="1">
    <source>
        <dbReference type="ARBA" id="ARBA00004123"/>
    </source>
</evidence>
<dbReference type="Proteomes" id="UP000007110">
    <property type="component" value="Unassembled WGS sequence"/>
</dbReference>
<name>A0A7M7NVH9_STRPU</name>
<evidence type="ECO:0000256" key="2">
    <source>
        <dbReference type="ARBA" id="ARBA00007690"/>
    </source>
</evidence>
<dbReference type="InterPro" id="IPR012978">
    <property type="entry name" value="HEAT_RRP12"/>
</dbReference>
<feature type="region of interest" description="Disordered" evidence="4">
    <location>
        <begin position="1176"/>
        <end position="1207"/>
    </location>
</feature>
<reference evidence="8" key="1">
    <citation type="submission" date="2015-02" db="EMBL/GenBank/DDBJ databases">
        <title>Genome sequencing for Strongylocentrotus purpuratus.</title>
        <authorList>
            <person name="Murali S."/>
            <person name="Liu Y."/>
            <person name="Vee V."/>
            <person name="English A."/>
            <person name="Wang M."/>
            <person name="Skinner E."/>
            <person name="Han Y."/>
            <person name="Muzny D.M."/>
            <person name="Worley K.C."/>
            <person name="Gibbs R.A."/>
        </authorList>
    </citation>
    <scope>NUCLEOTIDE SEQUENCE</scope>
</reference>
<dbReference type="OMA" id="PDQMKHR"/>